<dbReference type="InterPro" id="IPR027619">
    <property type="entry name" value="C-S_lyase_PatB-like"/>
</dbReference>
<keyword evidence="4 7" id="KW-0456">Lyase</keyword>
<evidence type="ECO:0000256" key="2">
    <source>
        <dbReference type="ARBA" id="ARBA00012224"/>
    </source>
</evidence>
<dbReference type="NCBIfam" id="TIGR04350">
    <property type="entry name" value="C_S_lyase_PatB"/>
    <property type="match status" value="1"/>
</dbReference>
<gene>
    <name evidence="7" type="primary">patB_1</name>
    <name evidence="7" type="ORF">GALL_96780</name>
</gene>
<dbReference type="AlphaFoldDB" id="A0A1J5SI73"/>
<protein>
    <recommendedName>
        <fullName evidence="2">cysteine-S-conjugate beta-lyase</fullName>
        <ecNumber evidence="2">4.4.1.13</ecNumber>
    </recommendedName>
</protein>
<evidence type="ECO:0000313" key="7">
    <source>
        <dbReference type="EMBL" id="OIR08177.1"/>
    </source>
</evidence>
<dbReference type="InterPro" id="IPR015421">
    <property type="entry name" value="PyrdxlP-dep_Trfase_major"/>
</dbReference>
<name>A0A1J5SI73_9ZZZZ</name>
<dbReference type="PANTHER" id="PTHR43525">
    <property type="entry name" value="PROTEIN MALY"/>
    <property type="match status" value="1"/>
</dbReference>
<dbReference type="Pfam" id="PF00155">
    <property type="entry name" value="Aminotran_1_2"/>
    <property type="match status" value="1"/>
</dbReference>
<feature type="domain" description="Aminotransferase class I/classII large" evidence="6">
    <location>
        <begin position="34"/>
        <end position="377"/>
    </location>
</feature>
<comment type="similarity">
    <text evidence="5">Belongs to the class-II pyridoxal-phosphate-dependent aminotransferase family. MalY/PatB cystathionine beta-lyase subfamily.</text>
</comment>
<reference evidence="7" key="1">
    <citation type="submission" date="2016-10" db="EMBL/GenBank/DDBJ databases">
        <title>Sequence of Gallionella enrichment culture.</title>
        <authorList>
            <person name="Poehlein A."/>
            <person name="Muehling M."/>
            <person name="Daniel R."/>
        </authorList>
    </citation>
    <scope>NUCLEOTIDE SEQUENCE</scope>
</reference>
<sequence>MHFDFDTVPDRRDTDSQKWQKYAGRDILPMWVADMDFRSPPAIVEALQRRVAHGIFGYARPVKSTVDAVVRACSERYGWTIDPSWIVWLPGLVVGLNVTAQAFADPGDEVLCLTPVYPPFMTAPKNSGRVAKTVPLVLDRAAGRWEIDWEALERAVTPKTRLFFLCNPHNPIARVFRRDELERIGEFCCRHNLVLCSDEIHCDLILDKLPHVPTSLLGTDVARRTVTLMAPSKTYNVPGLGTSIAIIPDAGLRAKFVRATAGIVAEVTCLGFAACETAYSECEPWRQALLATLRANRDLIRARLATDLPGVLLEAPVEATYLGWLNVSRLGLEEPVAHFESFGVGLSEGAYFGAKKGDYVRINFGCPRATLSEGLRRMAAAVAAVKA</sequence>
<evidence type="ECO:0000259" key="6">
    <source>
        <dbReference type="Pfam" id="PF00155"/>
    </source>
</evidence>
<dbReference type="InterPro" id="IPR015422">
    <property type="entry name" value="PyrdxlP-dep_Trfase_small"/>
</dbReference>
<dbReference type="Gene3D" id="3.90.1150.10">
    <property type="entry name" value="Aspartate Aminotransferase, domain 1"/>
    <property type="match status" value="1"/>
</dbReference>
<evidence type="ECO:0000256" key="5">
    <source>
        <dbReference type="ARBA" id="ARBA00037974"/>
    </source>
</evidence>
<dbReference type="InterPro" id="IPR004839">
    <property type="entry name" value="Aminotransferase_I/II_large"/>
</dbReference>
<dbReference type="CDD" id="cd00609">
    <property type="entry name" value="AAT_like"/>
    <property type="match status" value="1"/>
</dbReference>
<comment type="caution">
    <text evidence="7">The sequence shown here is derived from an EMBL/GenBank/DDBJ whole genome shotgun (WGS) entry which is preliminary data.</text>
</comment>
<dbReference type="Gene3D" id="3.40.640.10">
    <property type="entry name" value="Type I PLP-dependent aspartate aminotransferase-like (Major domain)"/>
    <property type="match status" value="1"/>
</dbReference>
<accession>A0A1J5SI73</accession>
<evidence type="ECO:0000256" key="4">
    <source>
        <dbReference type="ARBA" id="ARBA00023239"/>
    </source>
</evidence>
<dbReference type="InterPro" id="IPR051798">
    <property type="entry name" value="Class-II_PLP-Dep_Aminotrans"/>
</dbReference>
<dbReference type="EMBL" id="MLJW01000033">
    <property type="protein sequence ID" value="OIR08177.1"/>
    <property type="molecule type" value="Genomic_DNA"/>
</dbReference>
<evidence type="ECO:0000256" key="1">
    <source>
        <dbReference type="ARBA" id="ARBA00001933"/>
    </source>
</evidence>
<dbReference type="EC" id="4.4.1.13" evidence="2"/>
<dbReference type="InterPro" id="IPR015424">
    <property type="entry name" value="PyrdxlP-dep_Trfase"/>
</dbReference>
<proteinExistence type="inferred from homology"/>
<dbReference type="PANTHER" id="PTHR43525:SF1">
    <property type="entry name" value="PROTEIN MALY"/>
    <property type="match status" value="1"/>
</dbReference>
<dbReference type="GO" id="GO:0047804">
    <property type="term" value="F:cysteine-S-conjugate beta-lyase activity"/>
    <property type="evidence" value="ECO:0007669"/>
    <property type="project" value="UniProtKB-EC"/>
</dbReference>
<evidence type="ECO:0000256" key="3">
    <source>
        <dbReference type="ARBA" id="ARBA00022898"/>
    </source>
</evidence>
<dbReference type="GO" id="GO:0030170">
    <property type="term" value="F:pyridoxal phosphate binding"/>
    <property type="evidence" value="ECO:0007669"/>
    <property type="project" value="InterPro"/>
</dbReference>
<keyword evidence="3" id="KW-0663">Pyridoxal phosphate</keyword>
<organism evidence="7">
    <name type="scientific">mine drainage metagenome</name>
    <dbReference type="NCBI Taxonomy" id="410659"/>
    <lineage>
        <taxon>unclassified sequences</taxon>
        <taxon>metagenomes</taxon>
        <taxon>ecological metagenomes</taxon>
    </lineage>
</organism>
<dbReference type="SUPFAM" id="SSF53383">
    <property type="entry name" value="PLP-dependent transferases"/>
    <property type="match status" value="1"/>
</dbReference>
<comment type="cofactor">
    <cofactor evidence="1">
        <name>pyridoxal 5'-phosphate</name>
        <dbReference type="ChEBI" id="CHEBI:597326"/>
    </cofactor>
</comment>